<accession>A0ABW3UCZ3</accession>
<name>A0ABW3UCZ3_9GAMM</name>
<evidence type="ECO:0000313" key="2">
    <source>
        <dbReference type="Proteomes" id="UP001597264"/>
    </source>
</evidence>
<evidence type="ECO:0000313" key="1">
    <source>
        <dbReference type="EMBL" id="MFD1218497.1"/>
    </source>
</evidence>
<keyword evidence="2" id="KW-1185">Reference proteome</keyword>
<gene>
    <name evidence="1" type="ORF">ACFQ2X_17995</name>
</gene>
<comment type="caution">
    <text evidence="1">The sequence shown here is derived from an EMBL/GenBank/DDBJ whole genome shotgun (WGS) entry which is preliminary data.</text>
</comment>
<organism evidence="1 2">
    <name type="scientific">Microbulbifer celer</name>
    <dbReference type="NCBI Taxonomy" id="435905"/>
    <lineage>
        <taxon>Bacteria</taxon>
        <taxon>Pseudomonadati</taxon>
        <taxon>Pseudomonadota</taxon>
        <taxon>Gammaproteobacteria</taxon>
        <taxon>Cellvibrionales</taxon>
        <taxon>Microbulbiferaceae</taxon>
        <taxon>Microbulbifer</taxon>
    </lineage>
</organism>
<protein>
    <submittedName>
        <fullName evidence="1">Uncharacterized protein</fullName>
    </submittedName>
</protein>
<dbReference type="EMBL" id="JBHTLR010000038">
    <property type="protein sequence ID" value="MFD1218497.1"/>
    <property type="molecule type" value="Genomic_DNA"/>
</dbReference>
<sequence length="132" mass="15171">MDISFSEAKGMFSTAIDLIKKGSQMEAQSQIQKLQEQYLELHAVNLEIKQELFSLREKLAQRDNMVFEEPFFYLHSDGDKVGPYCPKCWQKDEKKCRVVKTPESYGGSEQCQVCNATFGKGKPVPRPEPIKY</sequence>
<dbReference type="RefSeq" id="WP_230435268.1">
    <property type="nucleotide sequence ID" value="NZ_CP087715.1"/>
</dbReference>
<reference evidence="2" key="1">
    <citation type="journal article" date="2019" name="Int. J. Syst. Evol. Microbiol.">
        <title>The Global Catalogue of Microorganisms (GCM) 10K type strain sequencing project: providing services to taxonomists for standard genome sequencing and annotation.</title>
        <authorList>
            <consortium name="The Broad Institute Genomics Platform"/>
            <consortium name="The Broad Institute Genome Sequencing Center for Infectious Disease"/>
            <person name="Wu L."/>
            <person name="Ma J."/>
        </authorList>
    </citation>
    <scope>NUCLEOTIDE SEQUENCE [LARGE SCALE GENOMIC DNA]</scope>
    <source>
        <strain evidence="2">CCUG 54356</strain>
    </source>
</reference>
<proteinExistence type="predicted"/>
<dbReference type="Proteomes" id="UP001597264">
    <property type="component" value="Unassembled WGS sequence"/>
</dbReference>